<dbReference type="GO" id="GO:0043022">
    <property type="term" value="F:ribosome binding"/>
    <property type="evidence" value="ECO:0007669"/>
    <property type="project" value="TreeGrafter"/>
</dbReference>
<sequence length="279" mass="29991">MDQPETTSCCTAAADHPDIADKRPEVDANAAANGHSRTVDDKPQLDSNCASPAGADDDHRTNMDDKHQLKANNHGAAGHVVIDIPHSDSRNTDNAERNHVVVDVDGAGDTINSSGGSEGSCCVVCMEPLEWAAVGRCGHRVVCSMCAARIRSGPRPDKRCCICRTLCSTVVISKKGVTSQDGRVGGEYWYYAAMSAYFNDMEHYKSTKQAVDGFLKTKQLPPPPSSCQNGVTRNLDASPARPAISSWAENLTIILLVILLYLSVPLATIVAYLLFCKWG</sequence>
<dbReference type="HOGENOM" id="CLU_087113_0_0_1"/>
<dbReference type="InterPro" id="IPR013083">
    <property type="entry name" value="Znf_RING/FYVE/PHD"/>
</dbReference>
<evidence type="ECO:0000256" key="2">
    <source>
        <dbReference type="SAM" id="MobiDB-lite"/>
    </source>
</evidence>
<evidence type="ECO:0000259" key="4">
    <source>
        <dbReference type="PROSITE" id="PS50089"/>
    </source>
</evidence>
<proteinExistence type="predicted"/>
<accession>J3L174</accession>
<dbReference type="PANTHER" id="PTHR22938">
    <property type="entry name" value="ZINC FINGER PROTEIN 598"/>
    <property type="match status" value="1"/>
</dbReference>
<evidence type="ECO:0000313" key="5">
    <source>
        <dbReference type="EnsemblPlants" id="OB01G29800.1"/>
    </source>
</evidence>
<keyword evidence="3" id="KW-1133">Transmembrane helix</keyword>
<keyword evidence="1" id="KW-0862">Zinc</keyword>
<evidence type="ECO:0000256" key="3">
    <source>
        <dbReference type="SAM" id="Phobius"/>
    </source>
</evidence>
<dbReference type="eggNOG" id="KOG2231">
    <property type="taxonomic scope" value="Eukaryota"/>
</dbReference>
<keyword evidence="3" id="KW-0812">Transmembrane</keyword>
<feature type="domain" description="RING-type" evidence="4">
    <location>
        <begin position="122"/>
        <end position="164"/>
    </location>
</feature>
<evidence type="ECO:0000256" key="1">
    <source>
        <dbReference type="PROSITE-ProRule" id="PRU00175"/>
    </source>
</evidence>
<dbReference type="GO" id="GO:0016567">
    <property type="term" value="P:protein ubiquitination"/>
    <property type="evidence" value="ECO:0007669"/>
    <property type="project" value="TreeGrafter"/>
</dbReference>
<dbReference type="Proteomes" id="UP000006038">
    <property type="component" value="Chromosome 1"/>
</dbReference>
<feature type="compositionally biased region" description="Basic and acidic residues" evidence="2">
    <location>
        <begin position="15"/>
        <end position="26"/>
    </location>
</feature>
<name>J3L174_ORYBR</name>
<dbReference type="PANTHER" id="PTHR22938:SF15">
    <property type="entry name" value="OS01G0568000 PROTEIN"/>
    <property type="match status" value="1"/>
</dbReference>
<keyword evidence="3" id="KW-0472">Membrane</keyword>
<dbReference type="Pfam" id="PF13920">
    <property type="entry name" value="zf-C3HC4_3"/>
    <property type="match status" value="1"/>
</dbReference>
<organism evidence="5">
    <name type="scientific">Oryza brachyantha</name>
    <name type="common">malo sina</name>
    <dbReference type="NCBI Taxonomy" id="4533"/>
    <lineage>
        <taxon>Eukaryota</taxon>
        <taxon>Viridiplantae</taxon>
        <taxon>Streptophyta</taxon>
        <taxon>Embryophyta</taxon>
        <taxon>Tracheophyta</taxon>
        <taxon>Spermatophyta</taxon>
        <taxon>Magnoliopsida</taxon>
        <taxon>Liliopsida</taxon>
        <taxon>Poales</taxon>
        <taxon>Poaceae</taxon>
        <taxon>BOP clade</taxon>
        <taxon>Oryzoideae</taxon>
        <taxon>Oryzeae</taxon>
        <taxon>Oryzinae</taxon>
        <taxon>Oryza</taxon>
    </lineage>
</organism>
<dbReference type="InterPro" id="IPR001841">
    <property type="entry name" value="Znf_RING"/>
</dbReference>
<dbReference type="GO" id="GO:0008270">
    <property type="term" value="F:zinc ion binding"/>
    <property type="evidence" value="ECO:0007669"/>
    <property type="project" value="UniProtKB-KW"/>
</dbReference>
<dbReference type="AlphaFoldDB" id="J3L174"/>
<feature type="region of interest" description="Disordered" evidence="2">
    <location>
        <begin position="1"/>
        <end position="65"/>
    </location>
</feature>
<dbReference type="Gene3D" id="3.30.40.10">
    <property type="entry name" value="Zinc/RING finger domain, C3HC4 (zinc finger)"/>
    <property type="match status" value="1"/>
</dbReference>
<dbReference type="GO" id="GO:0072344">
    <property type="term" value="P:rescue of stalled ribosome"/>
    <property type="evidence" value="ECO:0007669"/>
    <property type="project" value="InterPro"/>
</dbReference>
<keyword evidence="6" id="KW-1185">Reference proteome</keyword>
<reference evidence="5" key="2">
    <citation type="submission" date="2013-04" db="UniProtKB">
        <authorList>
            <consortium name="EnsemblPlants"/>
        </authorList>
    </citation>
    <scope>IDENTIFICATION</scope>
</reference>
<reference evidence="5" key="1">
    <citation type="journal article" date="2013" name="Nat. Commun.">
        <title>Whole-genome sequencing of Oryza brachyantha reveals mechanisms underlying Oryza genome evolution.</title>
        <authorList>
            <person name="Chen J."/>
            <person name="Huang Q."/>
            <person name="Gao D."/>
            <person name="Wang J."/>
            <person name="Lang Y."/>
            <person name="Liu T."/>
            <person name="Li B."/>
            <person name="Bai Z."/>
            <person name="Luis Goicoechea J."/>
            <person name="Liang C."/>
            <person name="Chen C."/>
            <person name="Zhang W."/>
            <person name="Sun S."/>
            <person name="Liao Y."/>
            <person name="Zhang X."/>
            <person name="Yang L."/>
            <person name="Song C."/>
            <person name="Wang M."/>
            <person name="Shi J."/>
            <person name="Liu G."/>
            <person name="Liu J."/>
            <person name="Zhou H."/>
            <person name="Zhou W."/>
            <person name="Yu Q."/>
            <person name="An N."/>
            <person name="Chen Y."/>
            <person name="Cai Q."/>
            <person name="Wang B."/>
            <person name="Liu B."/>
            <person name="Min J."/>
            <person name="Huang Y."/>
            <person name="Wu H."/>
            <person name="Li Z."/>
            <person name="Zhang Y."/>
            <person name="Yin Y."/>
            <person name="Song W."/>
            <person name="Jiang J."/>
            <person name="Jackson S.A."/>
            <person name="Wing R.A."/>
            <person name="Wang J."/>
            <person name="Chen M."/>
        </authorList>
    </citation>
    <scope>NUCLEOTIDE SEQUENCE [LARGE SCALE GENOMIC DNA]</scope>
    <source>
        <strain evidence="5">cv. IRGC 101232</strain>
    </source>
</reference>
<evidence type="ECO:0000313" key="6">
    <source>
        <dbReference type="Proteomes" id="UP000006038"/>
    </source>
</evidence>
<dbReference type="EnsemblPlants" id="OB01G29800.1">
    <property type="protein sequence ID" value="OB01G29800.1"/>
    <property type="gene ID" value="OB01G29800"/>
</dbReference>
<keyword evidence="1" id="KW-0863">Zinc-finger</keyword>
<dbReference type="PROSITE" id="PS50089">
    <property type="entry name" value="ZF_RING_2"/>
    <property type="match status" value="1"/>
</dbReference>
<dbReference type="InterPro" id="IPR044288">
    <property type="entry name" value="ZNF598/HEL2"/>
</dbReference>
<protein>
    <recommendedName>
        <fullName evidence="4">RING-type domain-containing protein</fullName>
    </recommendedName>
</protein>
<keyword evidence="1" id="KW-0479">Metal-binding</keyword>
<dbReference type="GO" id="GO:0061630">
    <property type="term" value="F:ubiquitin protein ligase activity"/>
    <property type="evidence" value="ECO:0007669"/>
    <property type="project" value="InterPro"/>
</dbReference>
<dbReference type="Gramene" id="OB01G29800.1">
    <property type="protein sequence ID" value="OB01G29800.1"/>
    <property type="gene ID" value="OB01G29800"/>
</dbReference>
<feature type="compositionally biased region" description="Polar residues" evidence="2">
    <location>
        <begin position="1"/>
        <end position="10"/>
    </location>
</feature>
<feature type="transmembrane region" description="Helical" evidence="3">
    <location>
        <begin position="251"/>
        <end position="275"/>
    </location>
</feature>
<feature type="compositionally biased region" description="Basic and acidic residues" evidence="2">
    <location>
        <begin position="56"/>
        <end position="65"/>
    </location>
</feature>